<evidence type="ECO:0000256" key="2">
    <source>
        <dbReference type="SAM" id="Phobius"/>
    </source>
</evidence>
<dbReference type="KEGG" id="tet:TTHERM_00037680"/>
<evidence type="ECO:0000313" key="4">
    <source>
        <dbReference type="EMBL" id="EAR86259.2"/>
    </source>
</evidence>
<feature type="transmembrane region" description="Helical" evidence="2">
    <location>
        <begin position="2178"/>
        <end position="2203"/>
    </location>
</feature>
<dbReference type="SUPFAM" id="SSF51126">
    <property type="entry name" value="Pectin lyase-like"/>
    <property type="match status" value="1"/>
</dbReference>
<protein>
    <submittedName>
        <fullName evidence="4">Transmembrane protein, putative</fullName>
    </submittedName>
</protein>
<proteinExistence type="predicted"/>
<dbReference type="InterPro" id="IPR036322">
    <property type="entry name" value="WD40_repeat_dom_sf"/>
</dbReference>
<dbReference type="SUPFAM" id="SSF50978">
    <property type="entry name" value="WD40 repeat-like"/>
    <property type="match status" value="1"/>
</dbReference>
<dbReference type="PANTHER" id="PTHR11319">
    <property type="entry name" value="G PROTEIN-COUPLED RECEPTOR-RELATED"/>
    <property type="match status" value="1"/>
</dbReference>
<dbReference type="PANTHER" id="PTHR11319:SF35">
    <property type="entry name" value="OUTER MEMBRANE PROTEIN PMPC-RELATED"/>
    <property type="match status" value="1"/>
</dbReference>
<feature type="transmembrane region" description="Helical" evidence="2">
    <location>
        <begin position="2215"/>
        <end position="2237"/>
    </location>
</feature>
<feature type="signal peptide" evidence="3">
    <location>
        <begin position="1"/>
        <end position="23"/>
    </location>
</feature>
<dbReference type="OrthoDB" id="295386at2759"/>
<dbReference type="SMART" id="SM00320">
    <property type="entry name" value="WD40"/>
    <property type="match status" value="5"/>
</dbReference>
<dbReference type="HOGENOM" id="CLU_335105_0_0_1"/>
<feature type="chain" id="PRO_5004200875" evidence="3">
    <location>
        <begin position="24"/>
        <end position="2605"/>
    </location>
</feature>
<dbReference type="PROSITE" id="PS50294">
    <property type="entry name" value="WD_REPEATS_REGION"/>
    <property type="match status" value="1"/>
</dbReference>
<feature type="repeat" description="WD" evidence="1">
    <location>
        <begin position="495"/>
        <end position="528"/>
    </location>
</feature>
<feature type="transmembrane region" description="Helical" evidence="2">
    <location>
        <begin position="2065"/>
        <end position="2088"/>
    </location>
</feature>
<dbReference type="InParanoid" id="Q22M52"/>
<keyword evidence="3" id="KW-0732">Signal</keyword>
<feature type="transmembrane region" description="Helical" evidence="2">
    <location>
        <begin position="2319"/>
        <end position="2336"/>
    </location>
</feature>
<dbReference type="Proteomes" id="UP000009168">
    <property type="component" value="Unassembled WGS sequence"/>
</dbReference>
<evidence type="ECO:0000313" key="5">
    <source>
        <dbReference type="Proteomes" id="UP000009168"/>
    </source>
</evidence>
<reference evidence="5" key="1">
    <citation type="journal article" date="2006" name="PLoS Biol.">
        <title>Macronuclear genome sequence of the ciliate Tetrahymena thermophila, a model eukaryote.</title>
        <authorList>
            <person name="Eisen J.A."/>
            <person name="Coyne R.S."/>
            <person name="Wu M."/>
            <person name="Wu D."/>
            <person name="Thiagarajan M."/>
            <person name="Wortman J.R."/>
            <person name="Badger J.H."/>
            <person name="Ren Q."/>
            <person name="Amedeo P."/>
            <person name="Jones K.M."/>
            <person name="Tallon L.J."/>
            <person name="Delcher A.L."/>
            <person name="Salzberg S.L."/>
            <person name="Silva J.C."/>
            <person name="Haas B.J."/>
            <person name="Majoros W.H."/>
            <person name="Farzad M."/>
            <person name="Carlton J.M."/>
            <person name="Smith R.K. Jr."/>
            <person name="Garg J."/>
            <person name="Pearlman R.E."/>
            <person name="Karrer K.M."/>
            <person name="Sun L."/>
            <person name="Manning G."/>
            <person name="Elde N.C."/>
            <person name="Turkewitz A.P."/>
            <person name="Asai D.J."/>
            <person name="Wilkes D.E."/>
            <person name="Wang Y."/>
            <person name="Cai H."/>
            <person name="Collins K."/>
            <person name="Stewart B.A."/>
            <person name="Lee S.R."/>
            <person name="Wilamowska K."/>
            <person name="Weinberg Z."/>
            <person name="Ruzzo W.L."/>
            <person name="Wloga D."/>
            <person name="Gaertig J."/>
            <person name="Frankel J."/>
            <person name="Tsao C.-C."/>
            <person name="Gorovsky M.A."/>
            <person name="Keeling P.J."/>
            <person name="Waller R.F."/>
            <person name="Patron N.J."/>
            <person name="Cherry J.M."/>
            <person name="Stover N.A."/>
            <person name="Krieger C.J."/>
            <person name="del Toro C."/>
            <person name="Ryder H.F."/>
            <person name="Williamson S.C."/>
            <person name="Barbeau R.A."/>
            <person name="Hamilton E.P."/>
            <person name="Orias E."/>
        </authorList>
    </citation>
    <scope>NUCLEOTIDE SEQUENCE [LARGE SCALE GENOMIC DNA]</scope>
    <source>
        <strain evidence="5">SB210</strain>
    </source>
</reference>
<keyword evidence="1" id="KW-0853">WD repeat</keyword>
<feature type="transmembrane region" description="Helical" evidence="2">
    <location>
        <begin position="2267"/>
        <end position="2288"/>
    </location>
</feature>
<dbReference type="InterPro" id="IPR011050">
    <property type="entry name" value="Pectin_lyase_fold/virulence"/>
</dbReference>
<feature type="transmembrane region" description="Helical" evidence="2">
    <location>
        <begin position="2348"/>
        <end position="2368"/>
    </location>
</feature>
<feature type="transmembrane region" description="Helical" evidence="2">
    <location>
        <begin position="2380"/>
        <end position="2397"/>
    </location>
</feature>
<keyword evidence="2 4" id="KW-0812">Transmembrane</keyword>
<evidence type="ECO:0000256" key="1">
    <source>
        <dbReference type="PROSITE-ProRule" id="PRU00221"/>
    </source>
</evidence>
<dbReference type="InterPro" id="IPR015943">
    <property type="entry name" value="WD40/YVTN_repeat-like_dom_sf"/>
</dbReference>
<name>Q22M52_TETTS</name>
<dbReference type="Gene3D" id="2.130.10.10">
    <property type="entry name" value="YVTN repeat-like/Quinoprotein amine dehydrogenase"/>
    <property type="match status" value="2"/>
</dbReference>
<keyword evidence="2" id="KW-0472">Membrane</keyword>
<dbReference type="SUPFAM" id="SSF50998">
    <property type="entry name" value="Quinoprotein alcohol dehydrogenase-like"/>
    <property type="match status" value="1"/>
</dbReference>
<evidence type="ECO:0000256" key="3">
    <source>
        <dbReference type="SAM" id="SignalP"/>
    </source>
</evidence>
<keyword evidence="5" id="KW-1185">Reference proteome</keyword>
<dbReference type="EMBL" id="GG662720">
    <property type="protein sequence ID" value="EAR86259.2"/>
    <property type="molecule type" value="Genomic_DNA"/>
</dbReference>
<feature type="transmembrane region" description="Helical" evidence="2">
    <location>
        <begin position="2403"/>
        <end position="2425"/>
    </location>
</feature>
<keyword evidence="2" id="KW-1133">Transmembrane helix</keyword>
<sequence>MVWVNKQLTCLITISFFIKVIFTQGGCNISYCQQCDALNLNCLQCQADFILNPQSNICLSKCLFGTYYDFNVSSCIPICNNGYAQDETHRVCIQTQPCHSLQSPNGLVYKYNKIAQIYKNYVIVCGSDDNTSNSNTLNLLSYDLTTGTALSHIGYLSQNGGPIIFFHISTNSQNQDIIYSFSRTQITAFELNSGMQINSYTLLNGFFVDASTYYIDNNYLIVFCYRNQQFAVLQYQQQLSNNCGSQQCLITFQRVHINPIIGFILDSQGNIISYAPDGMIIQWSIQNQSYQTILSNQNYEISSLCLSIIQQNQQVFAFSIQNDSNNQVYINVNNKVNSFQLGFTSPILEILDYNQLIQSSSKNMNSYSIIIIRSSSQLMLVKFQFGQQITTQNLLSASINPIITKAIKGYFYLVLQANGIYSINQSNGQYSLQLINQIQLSSFNYISDLEPFTLNNTSSGYSFLLVAKQLKIIAPQTQTTVDPYNGIQQQVSPSYQQHHKWINGVLYDPTLNVYLSFSQDGSFAVWDIFMYDIFKMKPLFFVFPPWCQQYQTCSTSIINALLFQTGIFICQYSNSVIISWNYNRIQAFVRQTYVMQNQTDTIKQFKMLGLKYLFFCNTNEIRIYDFSQSETNIINNNYQFIQDYLIKIELGLDNNNILYLIELARQQSDQYILRLRITDQYYSQINLVNLTRKGVDLYYNYQNQRLFVNVEQDLIGACYFPQLQFIYLFNVGNSNNWIRTFSYSWQTDQFITINQNGQMCLWKYIIQYKTYNVVIRLQYPIPRTNYQLLEQKQILAASQGFVMYQNTQSQLIDNQVIGMDFIYLKPCFVYPFKNEINGIYISDDSTLFISFTNGDLYFTQYSCSIEQYVFGQANTTQIIHNQYLRKSYLFQKQQMVIVDYYSQEVAYNNYPHQLNTYQALEDTQNNFLVTYSQEQSTNLYKYSMVANTYIQFLNGHMYSVNYAFLDIDNDVLISFSSDPRDLNLILWEYSSTSQIVQFSDIQMHVSTNSSIQIVNLLIYKQQNLVYALLSDGYLFQFNYVQKAVNFLQIDPGAINFWIDETYGNVFILLNSNALQVRTIKTFQIIAQLIFTQNVNNPQNIMYTNNYVFVFLSNALSIVSRTKLSQIQQIDCSAQPCLDACFSEKLDQLFLYSSYQSDSVYVYQAISGQLLYSIYGVSDLNKGQISSVIIDDDDYLLIIGKLDNFISVFFNYYTKQEVGYFFDSIVQYKYSKFIPELNVFIQSQFYNFEPFSIQNMITSTFQTQSFYISKWLDYYTDSKNNIYYVDGSNIMRNINLLLLASGDIWNYNFNLNINQNQVSVSNQQQCSLFINDPSKSFQVENQLLQLQNYFSDTGNIQSQPNVVIQGAEFLFYSNIMNDLKALVVYQGDSTDSLLMLYNDSFSKNSLYTLNIKNTFITISKQSAQITLNPQTQEIKFYNVTISQEQPNTPSQASILITQIENAILKNITIQNITISNNTTFLNFNSATNLNIQNLVISNVQMHINSTLISFQQITSLQINNLTLQNVTILTDNSSNSSSLANQIFVFNKVKQLQVLNTTFSNIKSQIRSVIFQLIQNLECAFQGLLVDQLYNIQFIKNKNYDSSTQFTYIDTQDTFQIMNSKFSNYFSDLDSLICYQGSLLNIQNTTFQNSSCKSCTGTVLQIQGSSQILINSSTFQNNSGYNGGAISISDCQNSNIQINQCNFTSNYAWFSGGAIYLMDSEIQMQQTIFTSNIAFIGGAIRYLTYKPQIFYSSSLQSQVQFIQNKAYIHSQNWGSYPQSINVIFINSISSRVLTTKTYNFKRNTNQNSDFTLKNIQSGGFLNLSFQLLDEEGNLVTYDYQNCLNKIYSQDLCNEIQQISINLISQDDSKMRVLGSYITKYQEFIIQNKTFQINGVQLVGNPLSNQTMLVYVSGIVTYSSNLQISNPYYAQVQVEFRDCLIGELIEQSNDFYECNPCPYGTYSIQKPQINQAQKCIKCPQEAQFCQQNQMTLIKGYWKSSNFSDSIYSCTQSKNCEGNQTTNYCSIGHAGPLCQFCDEKGAIWGEQYQFTVSNQCDLCSGQSQTQSLGVAFLVCLGLIIYCTINIFTMIASGEKISQSYYLRRMKLVSLSNTCYKQIQINLSIKSLTNFMQMLKLMSTQTLQLPVSITIAPDLIGSPSSSYVFSTSCFLATLQTDTFKPLFIKLISVSISPFIYILSLIVIYLFINPFLKGFQFSKSKIISIIVFVFWFLKPSIVYTLIQGISCVNFDGKKYIQLDYTYECYTETHLQFIYYLLIPSLIFYIIIVPGIILKKISSNKNNLDYATVRQSYGYIYQDYRKVGFYWEFVRFTVQLIVIFYQNLELISSNTKSLLTMSILIVYYIALSIIKPFMMKKYQRVEEQSTIVLIFISVLNLALANNSSSTRTLAFQVVLFVPYYMNMGYLIYLIITTSLIPQLQNCYRKFLGVISNEKKLTNNSLQMQNQIIKQRVLYLWKQAYLKLFICQMNQSKKIDQMNQTLVNINQQSTIAQKKFSINLANNINRKTRISSFSPSPTNIKSKFAATFEMKNSISRQRSIYSNDSFILKQRSDSIETDMNNLYTRPLETLEQVIKDQRNPYMQNATKDKPEQ</sequence>
<dbReference type="PROSITE" id="PS50082">
    <property type="entry name" value="WD_REPEATS_2"/>
    <property type="match status" value="1"/>
</dbReference>
<gene>
    <name evidence="4" type="ORF">TTHERM_00037680</name>
</gene>
<accession>Q22M52</accession>
<organism evidence="4 5">
    <name type="scientific">Tetrahymena thermophila (strain SB210)</name>
    <dbReference type="NCBI Taxonomy" id="312017"/>
    <lineage>
        <taxon>Eukaryota</taxon>
        <taxon>Sar</taxon>
        <taxon>Alveolata</taxon>
        <taxon>Ciliophora</taxon>
        <taxon>Intramacronucleata</taxon>
        <taxon>Oligohymenophorea</taxon>
        <taxon>Hymenostomatida</taxon>
        <taxon>Tetrahymenina</taxon>
        <taxon>Tetrahymenidae</taxon>
        <taxon>Tetrahymena</taxon>
    </lineage>
</organism>
<dbReference type="InterPro" id="IPR011047">
    <property type="entry name" value="Quinoprotein_ADH-like_sf"/>
</dbReference>
<dbReference type="GeneID" id="7840506"/>
<dbReference type="RefSeq" id="XP_977168.2">
    <property type="nucleotide sequence ID" value="XM_972075.2"/>
</dbReference>
<dbReference type="InterPro" id="IPR001680">
    <property type="entry name" value="WD40_rpt"/>
</dbReference>